<comment type="caution">
    <text evidence="2">The sequence shown here is derived from an EMBL/GenBank/DDBJ whole genome shotgun (WGS) entry which is preliminary data.</text>
</comment>
<dbReference type="GO" id="GO:0045227">
    <property type="term" value="P:capsule polysaccharide biosynthetic process"/>
    <property type="evidence" value="ECO:0007669"/>
    <property type="project" value="InterPro"/>
</dbReference>
<dbReference type="BioCyc" id="LINT1085541:G11IQ-1816-MONOMER"/>
<keyword evidence="1" id="KW-1133">Transmembrane helix</keyword>
<evidence type="ECO:0000313" key="2">
    <source>
        <dbReference type="EMBL" id="EMY24403.1"/>
    </source>
</evidence>
<dbReference type="Pfam" id="PF14102">
    <property type="entry name" value="Caps_synth_CapC"/>
    <property type="match status" value="1"/>
</dbReference>
<dbReference type="GO" id="GO:0016020">
    <property type="term" value="C:membrane"/>
    <property type="evidence" value="ECO:0007669"/>
    <property type="project" value="InterPro"/>
</dbReference>
<dbReference type="AlphaFoldDB" id="N1UDQ9"/>
<dbReference type="EMBL" id="AHNY02000193">
    <property type="protein sequence ID" value="EMY24403.1"/>
    <property type="molecule type" value="Genomic_DNA"/>
</dbReference>
<feature type="transmembrane region" description="Helical" evidence="1">
    <location>
        <begin position="47"/>
        <end position="64"/>
    </location>
</feature>
<protein>
    <submittedName>
        <fullName evidence="2">Uncharacterized protein</fullName>
    </submittedName>
</protein>
<reference evidence="2 3" key="1">
    <citation type="submission" date="2013-02" db="EMBL/GenBank/DDBJ databases">
        <authorList>
            <person name="Harkins D.M."/>
            <person name="Durkin A.S."/>
            <person name="Brinkac L.M."/>
            <person name="Haft D.H."/>
            <person name="Selengut J.D."/>
            <person name="Sanka R."/>
            <person name="DePew J."/>
            <person name="Purushe J."/>
            <person name="Picardeau M."/>
            <person name="Werts C."/>
            <person name="Goarant C."/>
            <person name="Vinetz J.M."/>
            <person name="Sutton G.G."/>
            <person name="Nierman W.C."/>
            <person name="Fouts D.E."/>
        </authorList>
    </citation>
    <scope>NUCLEOTIDE SEQUENCE [LARGE SCALE GENOMIC DNA]</scope>
    <source>
        <strain evidence="2 3">200703203</strain>
    </source>
</reference>
<evidence type="ECO:0000313" key="3">
    <source>
        <dbReference type="Proteomes" id="UP000012220"/>
    </source>
</evidence>
<dbReference type="InterPro" id="IPR008338">
    <property type="entry name" value="Capsule_biosynth_CapC"/>
</dbReference>
<sequence length="65" mass="7430">MVGEVGGRSKRDRGERLEILTLSIGVGVLFGFFLWEKTGLQPGGWVVPGYIAFFYRILGCLWFWF</sequence>
<gene>
    <name evidence="2" type="ORF">LEP1GSC115_3819</name>
</gene>
<name>N1UDQ9_LEPIR</name>
<keyword evidence="1" id="KW-0472">Membrane</keyword>
<evidence type="ECO:0000256" key="1">
    <source>
        <dbReference type="SAM" id="Phobius"/>
    </source>
</evidence>
<accession>N1UDQ9</accession>
<dbReference type="Proteomes" id="UP000012220">
    <property type="component" value="Unassembled WGS sequence"/>
</dbReference>
<organism evidence="2 3">
    <name type="scientific">Leptospira interrogans serovar Australis str. 200703203</name>
    <dbReference type="NCBI Taxonomy" id="1085541"/>
    <lineage>
        <taxon>Bacteria</taxon>
        <taxon>Pseudomonadati</taxon>
        <taxon>Spirochaetota</taxon>
        <taxon>Spirochaetia</taxon>
        <taxon>Leptospirales</taxon>
        <taxon>Leptospiraceae</taxon>
        <taxon>Leptospira</taxon>
    </lineage>
</organism>
<feature type="transmembrane region" description="Helical" evidence="1">
    <location>
        <begin position="17"/>
        <end position="35"/>
    </location>
</feature>
<proteinExistence type="predicted"/>
<keyword evidence="1" id="KW-0812">Transmembrane</keyword>